<feature type="compositionally biased region" description="Basic and acidic residues" evidence="1">
    <location>
        <begin position="151"/>
        <end position="160"/>
    </location>
</feature>
<dbReference type="Proteomes" id="UP000076842">
    <property type="component" value="Unassembled WGS sequence"/>
</dbReference>
<protein>
    <submittedName>
        <fullName evidence="2">Uncharacterized protein</fullName>
    </submittedName>
</protein>
<evidence type="ECO:0000256" key="1">
    <source>
        <dbReference type="SAM" id="MobiDB-lite"/>
    </source>
</evidence>
<gene>
    <name evidence="2" type="ORF">CALCODRAFT_514021</name>
</gene>
<reference evidence="2 3" key="1">
    <citation type="journal article" date="2016" name="Mol. Biol. Evol.">
        <title>Comparative Genomics of Early-Diverging Mushroom-Forming Fungi Provides Insights into the Origins of Lignocellulose Decay Capabilities.</title>
        <authorList>
            <person name="Nagy L.G."/>
            <person name="Riley R."/>
            <person name="Tritt A."/>
            <person name="Adam C."/>
            <person name="Daum C."/>
            <person name="Floudas D."/>
            <person name="Sun H."/>
            <person name="Yadav J.S."/>
            <person name="Pangilinan J."/>
            <person name="Larsson K.H."/>
            <person name="Matsuura K."/>
            <person name="Barry K."/>
            <person name="Labutti K."/>
            <person name="Kuo R."/>
            <person name="Ohm R.A."/>
            <person name="Bhattacharya S.S."/>
            <person name="Shirouzu T."/>
            <person name="Yoshinaga Y."/>
            <person name="Martin F.M."/>
            <person name="Grigoriev I.V."/>
            <person name="Hibbett D.S."/>
        </authorList>
    </citation>
    <scope>NUCLEOTIDE SEQUENCE [LARGE SCALE GENOMIC DNA]</scope>
    <source>
        <strain evidence="2 3">HHB12733</strain>
    </source>
</reference>
<feature type="compositionally biased region" description="Low complexity" evidence="1">
    <location>
        <begin position="33"/>
        <end position="82"/>
    </location>
</feature>
<feature type="compositionally biased region" description="Low complexity" evidence="1">
    <location>
        <begin position="137"/>
        <end position="150"/>
    </location>
</feature>
<feature type="region of interest" description="Disordered" evidence="1">
    <location>
        <begin position="29"/>
        <end position="120"/>
    </location>
</feature>
<evidence type="ECO:0000313" key="2">
    <source>
        <dbReference type="EMBL" id="KZT62484.1"/>
    </source>
</evidence>
<proteinExistence type="predicted"/>
<name>A0A165JZY3_9BASI</name>
<sequence length="389" mass="41832">MFSFAVRNRSSTSASRGLCVRAIDARRGVVQQSRAASARLSLPSSSAALPSDSSPTTQEQPPATTSGAEPSTPSSSPEWPTEFGARMRGLASRPPNSTGPSASSSNPSAAPESLDRPLSLSPQSLVDTLSDLLVEISPPSSSSSPSAPSPRTDHTRYRLETDTDFRYASTAQPTPGALRMAKRLVLLGAPDVEELHPGITEGALRRWIDKAREAVRLPPTTAQLALAKNLIAQGAPDPHEVREGMTHAEMERWLTKAQIFGNFIPGRMVPVGHARRTPASGSQLDLAKNLSDASGLPIPYDPRTARKGEVSNFIIACRTELARQSKPVFVPRPGERDMPATERQKLKLERMGLSLPWGATRGQASDMITQRQKEMGVAWGLPEVKAAER</sequence>
<evidence type="ECO:0000313" key="3">
    <source>
        <dbReference type="Proteomes" id="UP000076842"/>
    </source>
</evidence>
<dbReference type="EMBL" id="KV423916">
    <property type="protein sequence ID" value="KZT62484.1"/>
    <property type="molecule type" value="Genomic_DNA"/>
</dbReference>
<feature type="compositionally biased region" description="Low complexity" evidence="1">
    <location>
        <begin position="94"/>
        <end position="112"/>
    </location>
</feature>
<keyword evidence="3" id="KW-1185">Reference proteome</keyword>
<organism evidence="2 3">
    <name type="scientific">Calocera cornea HHB12733</name>
    <dbReference type="NCBI Taxonomy" id="1353952"/>
    <lineage>
        <taxon>Eukaryota</taxon>
        <taxon>Fungi</taxon>
        <taxon>Dikarya</taxon>
        <taxon>Basidiomycota</taxon>
        <taxon>Agaricomycotina</taxon>
        <taxon>Dacrymycetes</taxon>
        <taxon>Dacrymycetales</taxon>
        <taxon>Dacrymycetaceae</taxon>
        <taxon>Calocera</taxon>
    </lineage>
</organism>
<dbReference type="AlphaFoldDB" id="A0A165JZY3"/>
<dbReference type="InParanoid" id="A0A165JZY3"/>
<feature type="region of interest" description="Disordered" evidence="1">
    <location>
        <begin position="135"/>
        <end position="160"/>
    </location>
</feature>
<accession>A0A165JZY3</accession>